<dbReference type="GO" id="GO:0004325">
    <property type="term" value="F:ferrochelatase activity"/>
    <property type="evidence" value="ECO:0007669"/>
    <property type="project" value="UniProtKB-UniRule"/>
</dbReference>
<organism evidence="11 12">
    <name type="scientific">Bordetella pertussis (strain ATCC 9797 / DSM 5571 / CCUG 30873 / LMG 14455 / NCTC 10739 / 18323)</name>
    <dbReference type="NCBI Taxonomy" id="568706"/>
    <lineage>
        <taxon>Bacteria</taxon>
        <taxon>Pseudomonadati</taxon>
        <taxon>Pseudomonadota</taxon>
        <taxon>Betaproteobacteria</taxon>
        <taxon>Burkholderiales</taxon>
        <taxon>Alcaligenaceae</taxon>
        <taxon>Bordetella</taxon>
    </lineage>
</organism>
<name>A0A0T7CMX2_BORP1</name>
<dbReference type="InterPro" id="IPR033644">
    <property type="entry name" value="Ferrochelatase_C"/>
</dbReference>
<evidence type="ECO:0000256" key="8">
    <source>
        <dbReference type="ARBA" id="ARBA00024536"/>
    </source>
</evidence>
<dbReference type="GO" id="GO:0005737">
    <property type="term" value="C:cytoplasm"/>
    <property type="evidence" value="ECO:0007669"/>
    <property type="project" value="UniProtKB-SubCell"/>
</dbReference>
<evidence type="ECO:0000256" key="10">
    <source>
        <dbReference type="RuleBase" id="RU000607"/>
    </source>
</evidence>
<dbReference type="CDD" id="cd00419">
    <property type="entry name" value="Ferrochelatase_C"/>
    <property type="match status" value="1"/>
</dbReference>
<dbReference type="AlphaFoldDB" id="A0A0T7CMX2"/>
<dbReference type="KEGG" id="bper:BN118_1523"/>
<dbReference type="FunFam" id="3.40.50.1400:FF:000002">
    <property type="entry name" value="Ferrochelatase"/>
    <property type="match status" value="1"/>
</dbReference>
<comment type="catalytic activity">
    <reaction evidence="8">
        <text>Fe-coproporphyrin III + 2 H(+) = coproporphyrin III + Fe(2+)</text>
        <dbReference type="Rhea" id="RHEA:49572"/>
        <dbReference type="ChEBI" id="CHEBI:15378"/>
        <dbReference type="ChEBI" id="CHEBI:29033"/>
        <dbReference type="ChEBI" id="CHEBI:68438"/>
        <dbReference type="ChEBI" id="CHEBI:131725"/>
        <dbReference type="EC" id="4.99.1.9"/>
    </reaction>
    <physiologicalReaction direction="right-to-left" evidence="8">
        <dbReference type="Rhea" id="RHEA:49574"/>
    </physiologicalReaction>
</comment>
<dbReference type="GO" id="GO:0046872">
    <property type="term" value="F:metal ion binding"/>
    <property type="evidence" value="ECO:0007669"/>
    <property type="project" value="UniProtKB-KW"/>
</dbReference>
<dbReference type="HAMAP" id="MF_00323">
    <property type="entry name" value="Ferrochelatase"/>
    <property type="match status" value="1"/>
</dbReference>
<dbReference type="Gene3D" id="3.40.50.1400">
    <property type="match status" value="2"/>
</dbReference>
<protein>
    <recommendedName>
        <fullName evidence="9 10">Ferrochelatase</fullName>
        <ecNumber evidence="9 10">4.98.1.1</ecNumber>
    </recommendedName>
    <alternativeName>
        <fullName evidence="9">Heme synthase</fullName>
    </alternativeName>
    <alternativeName>
        <fullName evidence="9">Protoheme ferro-lyase</fullName>
    </alternativeName>
</protein>
<keyword evidence="7 9" id="KW-0627">Porphyrin biosynthesis</keyword>
<dbReference type="Proteomes" id="UP000005250">
    <property type="component" value="Chromosome"/>
</dbReference>
<comment type="catalytic activity">
    <reaction evidence="9 10">
        <text>heme b + 2 H(+) = protoporphyrin IX + Fe(2+)</text>
        <dbReference type="Rhea" id="RHEA:22584"/>
        <dbReference type="ChEBI" id="CHEBI:15378"/>
        <dbReference type="ChEBI" id="CHEBI:29033"/>
        <dbReference type="ChEBI" id="CHEBI:57306"/>
        <dbReference type="ChEBI" id="CHEBI:60344"/>
        <dbReference type="EC" id="4.98.1.1"/>
    </reaction>
</comment>
<dbReference type="eggNOG" id="COG0276">
    <property type="taxonomic scope" value="Bacteria"/>
</dbReference>
<comment type="similarity">
    <text evidence="1 9 10">Belongs to the ferrochelatase family.</text>
</comment>
<dbReference type="CDD" id="cd03411">
    <property type="entry name" value="Ferrochelatase_N"/>
    <property type="match status" value="1"/>
</dbReference>
<dbReference type="SUPFAM" id="SSF53800">
    <property type="entry name" value="Chelatase"/>
    <property type="match status" value="1"/>
</dbReference>
<dbReference type="InterPro" id="IPR019772">
    <property type="entry name" value="Ferrochelatase_AS"/>
</dbReference>
<evidence type="ECO:0000256" key="9">
    <source>
        <dbReference type="HAMAP-Rule" id="MF_00323"/>
    </source>
</evidence>
<evidence type="ECO:0000256" key="2">
    <source>
        <dbReference type="ARBA" id="ARBA00022490"/>
    </source>
</evidence>
<keyword evidence="12" id="KW-1185">Reference proteome</keyword>
<dbReference type="InterPro" id="IPR001015">
    <property type="entry name" value="Ferrochelatase"/>
</dbReference>
<evidence type="ECO:0000256" key="7">
    <source>
        <dbReference type="ARBA" id="ARBA00023244"/>
    </source>
</evidence>
<evidence type="ECO:0000313" key="11">
    <source>
        <dbReference type="EMBL" id="CCJ62948.1"/>
    </source>
</evidence>
<reference evidence="11 12" key="1">
    <citation type="journal article" date="2012" name="BMC Genomics">
        <title>Comparative genomics of the classical Bordetella subspecies: the evolution and exchange of virulence-associated diversity amongst closely related pathogens.</title>
        <authorList>
            <person name="Park J."/>
            <person name="Zhang Y."/>
            <person name="Buboltz A.M."/>
            <person name="Zhang X."/>
            <person name="Schuster S.C."/>
            <person name="Ahuja U."/>
            <person name="Liu M."/>
            <person name="Miller J.F."/>
            <person name="Sebaihia M."/>
            <person name="Bentley S.D."/>
            <person name="Parkhill J."/>
            <person name="Harvill E.T."/>
        </authorList>
    </citation>
    <scope>NUCLEOTIDE SEQUENCE [LARGE SCALE GENOMIC DNA]</scope>
    <source>
        <strain evidence="12">ATCC 9797 / DSM 5571 / CCUG 30873 / LMG 14455 / NCTC 10739 / 18323</strain>
    </source>
</reference>
<dbReference type="EC" id="4.98.1.1" evidence="9 10"/>
<evidence type="ECO:0000256" key="1">
    <source>
        <dbReference type="ARBA" id="ARBA00007718"/>
    </source>
</evidence>
<evidence type="ECO:0000256" key="4">
    <source>
        <dbReference type="ARBA" id="ARBA00023004"/>
    </source>
</evidence>
<keyword evidence="4 9" id="KW-0408">Iron</keyword>
<dbReference type="HOGENOM" id="CLU_018884_0_0_4"/>
<dbReference type="GO" id="GO:0006783">
    <property type="term" value="P:heme biosynthetic process"/>
    <property type="evidence" value="ECO:0007669"/>
    <property type="project" value="UniProtKB-UniRule"/>
</dbReference>
<keyword evidence="5 9" id="KW-0350">Heme biosynthesis</keyword>
<dbReference type="PANTHER" id="PTHR11108:SF1">
    <property type="entry name" value="FERROCHELATASE, MITOCHONDRIAL"/>
    <property type="match status" value="1"/>
</dbReference>
<comment type="subcellular location">
    <subcellularLocation>
        <location evidence="9 10">Cytoplasm</location>
    </subcellularLocation>
</comment>
<comment type="function">
    <text evidence="9 10">Catalyzes the ferrous insertion into protoporphyrin IX.</text>
</comment>
<dbReference type="NCBIfam" id="TIGR00109">
    <property type="entry name" value="hemH"/>
    <property type="match status" value="1"/>
</dbReference>
<dbReference type="InterPro" id="IPR033659">
    <property type="entry name" value="Ferrochelatase_N"/>
</dbReference>
<dbReference type="PROSITE" id="PS00534">
    <property type="entry name" value="FERROCHELATASE"/>
    <property type="match status" value="1"/>
</dbReference>
<comment type="pathway">
    <text evidence="9 10">Porphyrin-containing compound metabolism; protoheme biosynthesis; protoheme from protoporphyrin-IX: step 1/1.</text>
</comment>
<evidence type="ECO:0000313" key="12">
    <source>
        <dbReference type="Proteomes" id="UP000005250"/>
    </source>
</evidence>
<evidence type="ECO:0000256" key="6">
    <source>
        <dbReference type="ARBA" id="ARBA00023239"/>
    </source>
</evidence>
<feature type="binding site" evidence="9">
    <location>
        <position position="314"/>
    </location>
    <ligand>
        <name>Fe(2+)</name>
        <dbReference type="ChEBI" id="CHEBI:29033"/>
    </ligand>
</feature>
<dbReference type="UniPathway" id="UPA00252">
    <property type="reaction ID" value="UER00325"/>
</dbReference>
<keyword evidence="2 9" id="KW-0963">Cytoplasm</keyword>
<dbReference type="EMBL" id="HE965805">
    <property type="protein sequence ID" value="CCJ62948.1"/>
    <property type="molecule type" value="Genomic_DNA"/>
</dbReference>
<accession>A0A0T7CMX2</accession>
<sequence>MRGVFVFLRLFKYLWPERYLPETPAQDPFDENPPPCGPGRVGVLLVNLGTPDEPTRGAIRRYLGEFLSDPRVIEIPRYLWMPILHGLVLTMRPKKLAPRYAGIWMEEGSPLLVYSQRQAAGVRQGLAARGVHAEVELAMRYGKPSIPAAITALRERGCDHILAVPLYPQYAASTTATVVDAVTRHAGRLRDQPALRFVKRFHNDPAYVEAQAGRIAEFWQAHGRPQKLVMSFHGLPRYSIELGDPYYRDCLDTARLLRERLGLREDEVEVTFQSRFGSARWLEPYTEPTLAELARQGVTEVDVVCPGFVADCLETLEEISQECRDAFVAAGGRQFRYIPALNDCPPWIEGLTDLVERQLRGWPTGNP</sequence>
<keyword evidence="6 9" id="KW-0456">Lyase</keyword>
<gene>
    <name evidence="9 11" type="primary">hemH</name>
    <name evidence="11" type="ordered locus">BN118_1523</name>
</gene>
<dbReference type="Pfam" id="PF00762">
    <property type="entry name" value="Ferrochelatase"/>
    <property type="match status" value="1"/>
</dbReference>
<evidence type="ECO:0000256" key="5">
    <source>
        <dbReference type="ARBA" id="ARBA00023133"/>
    </source>
</evidence>
<feature type="binding site" evidence="9">
    <location>
        <position position="233"/>
    </location>
    <ligand>
        <name>Fe(2+)</name>
        <dbReference type="ChEBI" id="CHEBI:29033"/>
    </ligand>
</feature>
<evidence type="ECO:0000256" key="3">
    <source>
        <dbReference type="ARBA" id="ARBA00022723"/>
    </source>
</evidence>
<dbReference type="PANTHER" id="PTHR11108">
    <property type="entry name" value="FERROCHELATASE"/>
    <property type="match status" value="1"/>
</dbReference>
<proteinExistence type="inferred from homology"/>
<keyword evidence="3 9" id="KW-0479">Metal-binding</keyword>